<reference evidence="6" key="1">
    <citation type="journal article" date="2019" name="Int. J. Syst. Evol. Microbiol.">
        <title>The Global Catalogue of Microorganisms (GCM) 10K type strain sequencing project: providing services to taxonomists for standard genome sequencing and annotation.</title>
        <authorList>
            <consortium name="The Broad Institute Genomics Platform"/>
            <consortium name="The Broad Institute Genome Sequencing Center for Infectious Disease"/>
            <person name="Wu L."/>
            <person name="Ma J."/>
        </authorList>
    </citation>
    <scope>NUCLEOTIDE SEQUENCE [LARGE SCALE GENOMIC DNA]</scope>
    <source>
        <strain evidence="6">KCTC 12861</strain>
    </source>
</reference>
<dbReference type="SUPFAM" id="SSF52317">
    <property type="entry name" value="Class I glutamine amidotransferase-like"/>
    <property type="match status" value="1"/>
</dbReference>
<sequence length="343" mass="37756">MKYPKPLRQGSKIAITAFSSGVIPHYHGRLDQAIQNLNNLGYEVIEGKCLRQDEKHVSAPRSERAAELMRFLLDDSIDAIAPPWGGEFAIELLPLLDFEAIKRAKPKWVFGFSDVSTITVAITTKCGWATTHCANLMDMIPSETDSLTRNSLNCMQTHAGESVIQHSSKKYQEAYIGFDTQIDCTLNKTEVTQWKPLKNTGTPISLEGRLVGGCLDTVSHLAGTEYFNLHDLSGYHPDDGIIFYFENAELSPAGLVRTLNSLKLRGWFEAVNGILIGRNSGVDCDKAGLTYLEALSSVLQDYSFPIILDADIGHKQPNMALINGSYAKITVANGNGTVEQLFV</sequence>
<dbReference type="RefSeq" id="WP_189438143.1">
    <property type="nucleotide sequence ID" value="NZ_BMXE01000007.1"/>
</dbReference>
<evidence type="ECO:0000259" key="4">
    <source>
        <dbReference type="Pfam" id="PF17676"/>
    </source>
</evidence>
<proteinExistence type="inferred from homology"/>
<dbReference type="EMBL" id="BMXE01000007">
    <property type="protein sequence ID" value="GHB43039.1"/>
    <property type="molecule type" value="Genomic_DNA"/>
</dbReference>
<comment type="similarity">
    <text evidence="1">Belongs to the peptidase S66 family.</text>
</comment>
<dbReference type="InterPro" id="IPR027461">
    <property type="entry name" value="Carboxypeptidase_A_C_sf"/>
</dbReference>
<protein>
    <submittedName>
        <fullName evidence="5">LD-carboxypeptidase</fullName>
    </submittedName>
</protein>
<dbReference type="InterPro" id="IPR040921">
    <property type="entry name" value="Peptidase_S66C"/>
</dbReference>
<organism evidence="5 6">
    <name type="scientific">Pseudovibrio japonicus</name>
    <dbReference type="NCBI Taxonomy" id="366534"/>
    <lineage>
        <taxon>Bacteria</taxon>
        <taxon>Pseudomonadati</taxon>
        <taxon>Pseudomonadota</taxon>
        <taxon>Alphaproteobacteria</taxon>
        <taxon>Hyphomicrobiales</taxon>
        <taxon>Stappiaceae</taxon>
        <taxon>Pseudovibrio</taxon>
    </lineage>
</organism>
<dbReference type="SUPFAM" id="SSF141986">
    <property type="entry name" value="LD-carboxypeptidase A C-terminal domain-like"/>
    <property type="match status" value="1"/>
</dbReference>
<dbReference type="InterPro" id="IPR029062">
    <property type="entry name" value="Class_I_gatase-like"/>
</dbReference>
<keyword evidence="6" id="KW-1185">Reference proteome</keyword>
<dbReference type="Proteomes" id="UP000637980">
    <property type="component" value="Unassembled WGS sequence"/>
</dbReference>
<dbReference type="Pfam" id="PF02016">
    <property type="entry name" value="Peptidase_S66"/>
    <property type="match status" value="1"/>
</dbReference>
<evidence type="ECO:0000256" key="2">
    <source>
        <dbReference type="ARBA" id="ARBA00022801"/>
    </source>
</evidence>
<dbReference type="PIRSF" id="PIRSF028757">
    <property type="entry name" value="LD-carboxypeptidase"/>
    <property type="match status" value="1"/>
</dbReference>
<dbReference type="Gene3D" id="3.50.30.60">
    <property type="entry name" value="LD-carboxypeptidase A C-terminal domain-like"/>
    <property type="match status" value="1"/>
</dbReference>
<accession>A0ABQ3ENE2</accession>
<evidence type="ECO:0000313" key="6">
    <source>
        <dbReference type="Proteomes" id="UP000637980"/>
    </source>
</evidence>
<dbReference type="CDD" id="cd07062">
    <property type="entry name" value="Peptidase_S66_mccF_like"/>
    <property type="match status" value="1"/>
</dbReference>
<feature type="domain" description="LD-carboxypeptidase C-terminal" evidence="4">
    <location>
        <begin position="207"/>
        <end position="329"/>
    </location>
</feature>
<comment type="caution">
    <text evidence="5">The sequence shown here is derived from an EMBL/GenBank/DDBJ whole genome shotgun (WGS) entry which is preliminary data.</text>
</comment>
<dbReference type="PANTHER" id="PTHR30237:SF5">
    <property type="entry name" value="CARBOXYPEPTIDASE VC_A0337-RELATED"/>
    <property type="match status" value="1"/>
</dbReference>
<evidence type="ECO:0000256" key="1">
    <source>
        <dbReference type="ARBA" id="ARBA00010233"/>
    </source>
</evidence>
<feature type="domain" description="LD-carboxypeptidase N-terminal" evidence="3">
    <location>
        <begin position="13"/>
        <end position="132"/>
    </location>
</feature>
<evidence type="ECO:0000259" key="3">
    <source>
        <dbReference type="Pfam" id="PF02016"/>
    </source>
</evidence>
<dbReference type="InterPro" id="IPR027478">
    <property type="entry name" value="LdcA_N"/>
</dbReference>
<gene>
    <name evidence="5" type="primary">mccF</name>
    <name evidence="5" type="ORF">GCM10007094_35520</name>
</gene>
<dbReference type="InterPro" id="IPR040449">
    <property type="entry name" value="Peptidase_S66_N"/>
</dbReference>
<keyword evidence="2" id="KW-0378">Hydrolase</keyword>
<dbReference type="Gene3D" id="3.40.50.10740">
    <property type="entry name" value="Class I glutamine amidotransferase-like"/>
    <property type="match status" value="1"/>
</dbReference>
<evidence type="ECO:0000313" key="5">
    <source>
        <dbReference type="EMBL" id="GHB43039.1"/>
    </source>
</evidence>
<dbReference type="PANTHER" id="PTHR30237">
    <property type="entry name" value="MURAMOYLTETRAPEPTIDE CARBOXYPEPTIDASE"/>
    <property type="match status" value="1"/>
</dbReference>
<dbReference type="InterPro" id="IPR003507">
    <property type="entry name" value="S66_fam"/>
</dbReference>
<name>A0ABQ3ENE2_9HYPH</name>
<dbReference type="Pfam" id="PF17676">
    <property type="entry name" value="Peptidase_S66C"/>
    <property type="match status" value="1"/>
</dbReference>